<proteinExistence type="predicted"/>
<reference evidence="2" key="1">
    <citation type="journal article" date="2019" name="Int. J. Syst. Evol. Microbiol.">
        <title>The Global Catalogue of Microorganisms (GCM) 10K type strain sequencing project: providing services to taxonomists for standard genome sequencing and annotation.</title>
        <authorList>
            <consortium name="The Broad Institute Genomics Platform"/>
            <consortium name="The Broad Institute Genome Sequencing Center for Infectious Disease"/>
            <person name="Wu L."/>
            <person name="Ma J."/>
        </authorList>
    </citation>
    <scope>NUCLEOTIDE SEQUENCE [LARGE SCALE GENOMIC DNA]</scope>
    <source>
        <strain evidence="2">KCTC 42441</strain>
    </source>
</reference>
<name>A0ABV7XG91_9GAMM</name>
<sequence>MWTAAQLARLGKVYDHELASELGVNAETVRKERQRRGIKPLRVAAAKHRQVDRLVGKLPDVEIAARLGVSAAVVYRRRKAVGAARGEPIESPRVPRRVWTLQEARAVAVEHGGTCISRKTGSVLRWRCAEGHVFEATAHRVIRRRQWCGRCSGQVKD</sequence>
<evidence type="ECO:0000313" key="2">
    <source>
        <dbReference type="Proteomes" id="UP001595705"/>
    </source>
</evidence>
<accession>A0ABV7XG91</accession>
<gene>
    <name evidence="1" type="ORF">ACFONC_03100</name>
</gene>
<comment type="caution">
    <text evidence="1">The sequence shown here is derived from an EMBL/GenBank/DDBJ whole genome shotgun (WGS) entry which is preliminary data.</text>
</comment>
<protein>
    <recommendedName>
        <fullName evidence="3">Zinc-ribbon domain-containing protein</fullName>
    </recommendedName>
</protein>
<keyword evidence="2" id="KW-1185">Reference proteome</keyword>
<dbReference type="RefSeq" id="WP_386742234.1">
    <property type="nucleotide sequence ID" value="NZ_JBHRYA010000002.1"/>
</dbReference>
<dbReference type="EMBL" id="JBHRYA010000002">
    <property type="protein sequence ID" value="MFC3715137.1"/>
    <property type="molecule type" value="Genomic_DNA"/>
</dbReference>
<organism evidence="1 2">
    <name type="scientific">Luteimonas soli</name>
    <dbReference type="NCBI Taxonomy" id="1648966"/>
    <lineage>
        <taxon>Bacteria</taxon>
        <taxon>Pseudomonadati</taxon>
        <taxon>Pseudomonadota</taxon>
        <taxon>Gammaproteobacteria</taxon>
        <taxon>Lysobacterales</taxon>
        <taxon>Lysobacteraceae</taxon>
        <taxon>Luteimonas</taxon>
    </lineage>
</organism>
<dbReference type="Proteomes" id="UP001595705">
    <property type="component" value="Unassembled WGS sequence"/>
</dbReference>
<evidence type="ECO:0008006" key="3">
    <source>
        <dbReference type="Google" id="ProtNLM"/>
    </source>
</evidence>
<evidence type="ECO:0000313" key="1">
    <source>
        <dbReference type="EMBL" id="MFC3715137.1"/>
    </source>
</evidence>